<keyword evidence="1 2" id="KW-0129">CBS domain</keyword>
<sequence length="145" mass="16063">MHIQTILARKGNEVRTIGPETTVGEAVRRMREERVGCLVVSSDGAKIQGIISERGIMHAIADRGVGVLNEPVRSIMTERVFTCTPEDRIGTLMAMMTERRIRHIPVVDGDGRLCGLVSIGDVVKHRLDEIQSEAEAMREYIAGMH</sequence>
<dbReference type="InterPro" id="IPR000644">
    <property type="entry name" value="CBS_dom"/>
</dbReference>
<evidence type="ECO:0000259" key="3">
    <source>
        <dbReference type="PROSITE" id="PS51371"/>
    </source>
</evidence>
<feature type="domain" description="CBS" evidence="3">
    <location>
        <begin position="8"/>
        <end position="67"/>
    </location>
</feature>
<dbReference type="Pfam" id="PF00571">
    <property type="entry name" value="CBS"/>
    <property type="match status" value="2"/>
</dbReference>
<dbReference type="EMBL" id="JBBLZC010000004">
    <property type="protein sequence ID" value="MEK0082622.1"/>
    <property type="molecule type" value="Genomic_DNA"/>
</dbReference>
<dbReference type="Gene3D" id="3.10.580.10">
    <property type="entry name" value="CBS-domain"/>
    <property type="match status" value="1"/>
</dbReference>
<evidence type="ECO:0000256" key="1">
    <source>
        <dbReference type="ARBA" id="ARBA00023122"/>
    </source>
</evidence>
<comment type="caution">
    <text evidence="4">The sequence shown here is derived from an EMBL/GenBank/DDBJ whole genome shotgun (WGS) entry which is preliminary data.</text>
</comment>
<evidence type="ECO:0000313" key="5">
    <source>
        <dbReference type="Proteomes" id="UP001375743"/>
    </source>
</evidence>
<evidence type="ECO:0000313" key="4">
    <source>
        <dbReference type="EMBL" id="MEK0082622.1"/>
    </source>
</evidence>
<dbReference type="PANTHER" id="PTHR43080">
    <property type="entry name" value="CBS DOMAIN-CONTAINING PROTEIN CBSX3, MITOCHONDRIAL"/>
    <property type="match status" value="1"/>
</dbReference>
<protein>
    <submittedName>
        <fullName evidence="4">CBS domain-containing protein</fullName>
    </submittedName>
</protein>
<dbReference type="InterPro" id="IPR051257">
    <property type="entry name" value="Diverse_CBS-Domain"/>
</dbReference>
<gene>
    <name evidence="4" type="ORF">U1T56_05635</name>
</gene>
<dbReference type="RefSeq" id="WP_418158472.1">
    <property type="nucleotide sequence ID" value="NZ_JBBLZC010000004.1"/>
</dbReference>
<keyword evidence="5" id="KW-1185">Reference proteome</keyword>
<evidence type="ECO:0000256" key="2">
    <source>
        <dbReference type="PROSITE-ProRule" id="PRU00703"/>
    </source>
</evidence>
<dbReference type="PROSITE" id="PS51371">
    <property type="entry name" value="CBS"/>
    <property type="match status" value="2"/>
</dbReference>
<dbReference type="InterPro" id="IPR044725">
    <property type="entry name" value="CBSX3_CBS_dom"/>
</dbReference>
<organism evidence="4 5">
    <name type="scientific">Benzoatithermus flavus</name>
    <dbReference type="NCBI Taxonomy" id="3108223"/>
    <lineage>
        <taxon>Bacteria</taxon>
        <taxon>Pseudomonadati</taxon>
        <taxon>Pseudomonadota</taxon>
        <taxon>Alphaproteobacteria</taxon>
        <taxon>Geminicoccales</taxon>
        <taxon>Geminicoccaceae</taxon>
        <taxon>Benzoatithermus</taxon>
    </lineage>
</organism>
<feature type="domain" description="CBS" evidence="3">
    <location>
        <begin position="76"/>
        <end position="132"/>
    </location>
</feature>
<dbReference type="SUPFAM" id="SSF54631">
    <property type="entry name" value="CBS-domain pair"/>
    <property type="match status" value="1"/>
</dbReference>
<dbReference type="PANTHER" id="PTHR43080:SF2">
    <property type="entry name" value="CBS DOMAIN-CONTAINING PROTEIN"/>
    <property type="match status" value="1"/>
</dbReference>
<dbReference type="Proteomes" id="UP001375743">
    <property type="component" value="Unassembled WGS sequence"/>
</dbReference>
<name>A0ABU8XRK1_9PROT</name>
<reference evidence="4 5" key="1">
    <citation type="submission" date="2024-01" db="EMBL/GenBank/DDBJ databases">
        <title>Multi-omics insights into the function and evolution of sodium benzoate biodegradation pathways in Benzoatithermus flavus gen. nov., sp. nov. from hot spring.</title>
        <authorList>
            <person name="Hu C.-J."/>
            <person name="Li W.-J."/>
        </authorList>
    </citation>
    <scope>NUCLEOTIDE SEQUENCE [LARGE SCALE GENOMIC DNA]</scope>
    <source>
        <strain evidence="4 5">SYSU G07066</strain>
    </source>
</reference>
<dbReference type="CDD" id="cd04623">
    <property type="entry name" value="CBS_pair_bac_euk"/>
    <property type="match status" value="1"/>
</dbReference>
<accession>A0ABU8XRK1</accession>
<proteinExistence type="predicted"/>
<dbReference type="InterPro" id="IPR046342">
    <property type="entry name" value="CBS_dom_sf"/>
</dbReference>
<dbReference type="SMART" id="SM00116">
    <property type="entry name" value="CBS"/>
    <property type="match status" value="2"/>
</dbReference>